<dbReference type="PROSITE" id="PS51257">
    <property type="entry name" value="PROKAR_LIPOPROTEIN"/>
    <property type="match status" value="1"/>
</dbReference>
<dbReference type="EMBL" id="QFQP01000014">
    <property type="protein sequence ID" value="PZR11483.1"/>
    <property type="molecule type" value="Genomic_DNA"/>
</dbReference>
<evidence type="ECO:0000313" key="1">
    <source>
        <dbReference type="EMBL" id="PZR11483.1"/>
    </source>
</evidence>
<sequence>MRLLIPGILAATLAACSCGGQTCSASAECGAGFVCSGGTCQLAGSTGGGAGTAGGGDGGATGGGSASTGGGGGSTNLAVTSIAISPATVTLSSLEGSQPTQDFTVTATYSDGSTRVVSDAEFTVDKLAIGTITAVGGRFTASGIVGGLATISATYASGGGSANAQATVLVQLEFIRFIPGTNSNPTLSRFAGASVSDPARAPNVVYPLDRVVFPQNVAPPDVQWLDGNTGDQFRVRISKSDFVFNSYTTEDGNHHLQLEPIPWRSLAQTNPDLDATLVVTRWDSATQELIDSAPVTLKFARGAVAGSVYYWDILRGRIVRIDDGTTSRTEFMPTPPDAVKATPDEAPCVGCHTVSPSGRYMAGRLGGGDNIGAVFDLTQDLTPAPAPTVWPVSNGSMGAETARWWFSSFNPTETRLVVSRNETGGNEMAFVDPMTGQFVSVSGIPGHRVTHPAWSPDGAKIAYVSFPNPGSWGGDSTQGDIGVVQVTGPDALGAATIIHQGETLRGVLLDGGADSYPSWTPDSAWLAFGHGENNRSETAKGSLYMMRPDGTELRRLDNASGGGATVVAFQPRFSPFKTGGYYWVSYLSRRDYGNAQVGTRGKDLQQIWVSAVSENPQPGQDPSQVGFWLPGQSTASRNISAFWAPRACRAEGAGCTVGSECCSGDCRSNGSTLVCSPPPPERCRREGETCGGSGDCCPGTGLACQQNVCIYDIG</sequence>
<dbReference type="SUPFAM" id="SSF82171">
    <property type="entry name" value="DPP6 N-terminal domain-like"/>
    <property type="match status" value="1"/>
</dbReference>
<dbReference type="InterPro" id="IPR011042">
    <property type="entry name" value="6-blade_b-propeller_TolB-like"/>
</dbReference>
<dbReference type="Gene3D" id="2.120.10.30">
    <property type="entry name" value="TolB, C-terminal domain"/>
    <property type="match status" value="1"/>
</dbReference>
<dbReference type="Pfam" id="PF07676">
    <property type="entry name" value="PD40"/>
    <property type="match status" value="1"/>
</dbReference>
<dbReference type="Gene3D" id="2.60.40.1080">
    <property type="match status" value="1"/>
</dbReference>
<proteinExistence type="predicted"/>
<dbReference type="Proteomes" id="UP000249061">
    <property type="component" value="Unassembled WGS sequence"/>
</dbReference>
<reference evidence="1 2" key="1">
    <citation type="submission" date="2017-08" db="EMBL/GenBank/DDBJ databases">
        <title>Infants hospitalized years apart are colonized by the same room-sourced microbial strains.</title>
        <authorList>
            <person name="Brooks B."/>
            <person name="Olm M.R."/>
            <person name="Firek B.A."/>
            <person name="Baker R."/>
            <person name="Thomas B.C."/>
            <person name="Morowitz M.J."/>
            <person name="Banfield J.F."/>
        </authorList>
    </citation>
    <scope>NUCLEOTIDE SEQUENCE [LARGE SCALE GENOMIC DNA]</scope>
    <source>
        <strain evidence="1">S2_003_000_R2_14</strain>
    </source>
</reference>
<dbReference type="InterPro" id="IPR011659">
    <property type="entry name" value="WD40"/>
</dbReference>
<protein>
    <recommendedName>
        <fullName evidence="3">TolB protein</fullName>
    </recommendedName>
</protein>
<name>A0A2W5TE52_9BACT</name>
<gene>
    <name evidence="1" type="ORF">DI536_17820</name>
</gene>
<dbReference type="AlphaFoldDB" id="A0A2W5TE52"/>
<evidence type="ECO:0008006" key="3">
    <source>
        <dbReference type="Google" id="ProtNLM"/>
    </source>
</evidence>
<comment type="caution">
    <text evidence="1">The sequence shown here is derived from an EMBL/GenBank/DDBJ whole genome shotgun (WGS) entry which is preliminary data.</text>
</comment>
<evidence type="ECO:0000313" key="2">
    <source>
        <dbReference type="Proteomes" id="UP000249061"/>
    </source>
</evidence>
<accession>A0A2W5TE52</accession>
<organism evidence="1 2">
    <name type="scientific">Archangium gephyra</name>
    <dbReference type="NCBI Taxonomy" id="48"/>
    <lineage>
        <taxon>Bacteria</taxon>
        <taxon>Pseudomonadati</taxon>
        <taxon>Myxococcota</taxon>
        <taxon>Myxococcia</taxon>
        <taxon>Myxococcales</taxon>
        <taxon>Cystobacterineae</taxon>
        <taxon>Archangiaceae</taxon>
        <taxon>Archangium</taxon>
    </lineage>
</organism>